<evidence type="ECO:0000256" key="2">
    <source>
        <dbReference type="SAM" id="SignalP"/>
    </source>
</evidence>
<organism evidence="3 4">
    <name type="scientific">Parasediminibacterium paludis</name>
    <dbReference type="NCBI Taxonomy" id="908966"/>
    <lineage>
        <taxon>Bacteria</taxon>
        <taxon>Pseudomonadati</taxon>
        <taxon>Bacteroidota</taxon>
        <taxon>Chitinophagia</taxon>
        <taxon>Chitinophagales</taxon>
        <taxon>Chitinophagaceae</taxon>
        <taxon>Parasediminibacterium</taxon>
    </lineage>
</organism>
<dbReference type="RefSeq" id="WP_379012567.1">
    <property type="nucleotide sequence ID" value="NZ_JBHSDC010000003.1"/>
</dbReference>
<comment type="caution">
    <text evidence="3">The sequence shown here is derived from an EMBL/GenBank/DDBJ whole genome shotgun (WGS) entry which is preliminary data.</text>
</comment>
<accession>A0ABV8PVB0</accession>
<dbReference type="EMBL" id="JBHSDC010000003">
    <property type="protein sequence ID" value="MFC4231180.1"/>
    <property type="molecule type" value="Genomic_DNA"/>
</dbReference>
<feature type="signal peptide" evidence="2">
    <location>
        <begin position="1"/>
        <end position="22"/>
    </location>
</feature>
<feature type="chain" id="PRO_5047303377" evidence="2">
    <location>
        <begin position="23"/>
        <end position="158"/>
    </location>
</feature>
<feature type="transmembrane region" description="Helical" evidence="1">
    <location>
        <begin position="135"/>
        <end position="157"/>
    </location>
</feature>
<keyword evidence="2" id="KW-0732">Signal</keyword>
<keyword evidence="1" id="KW-0812">Transmembrane</keyword>
<evidence type="ECO:0000256" key="1">
    <source>
        <dbReference type="SAM" id="Phobius"/>
    </source>
</evidence>
<dbReference type="Proteomes" id="UP001595906">
    <property type="component" value="Unassembled WGS sequence"/>
</dbReference>
<protein>
    <submittedName>
        <fullName evidence="3">Uncharacterized protein</fullName>
    </submittedName>
</protein>
<keyword evidence="4" id="KW-1185">Reference proteome</keyword>
<proteinExistence type="predicted"/>
<keyword evidence="1" id="KW-1133">Transmembrane helix</keyword>
<evidence type="ECO:0000313" key="4">
    <source>
        <dbReference type="Proteomes" id="UP001595906"/>
    </source>
</evidence>
<feature type="transmembrane region" description="Helical" evidence="1">
    <location>
        <begin position="107"/>
        <end position="128"/>
    </location>
</feature>
<name>A0ABV8PVB0_9BACT</name>
<keyword evidence="1" id="KW-0472">Membrane</keyword>
<sequence length="158" mass="17863">MKQVKQLLVLFIFLVINSKTFAAVLPANVSNNVTPNETVTKQASLTKQMYLAQMKAFASMSVEKYGELRGKKLNTLERLAFKMNQKRAKSLLTAYSKHDEPTVLSKISWLTKGFLLGPIALILGYLFLKDDDRELIKWIWFGFAGFVAVVAIFLLTVK</sequence>
<reference evidence="4" key="1">
    <citation type="journal article" date="2019" name="Int. J. Syst. Evol. Microbiol.">
        <title>The Global Catalogue of Microorganisms (GCM) 10K type strain sequencing project: providing services to taxonomists for standard genome sequencing and annotation.</title>
        <authorList>
            <consortium name="The Broad Institute Genomics Platform"/>
            <consortium name="The Broad Institute Genome Sequencing Center for Infectious Disease"/>
            <person name="Wu L."/>
            <person name="Ma J."/>
        </authorList>
    </citation>
    <scope>NUCLEOTIDE SEQUENCE [LARGE SCALE GENOMIC DNA]</scope>
    <source>
        <strain evidence="4">CECT 8010</strain>
    </source>
</reference>
<evidence type="ECO:0000313" key="3">
    <source>
        <dbReference type="EMBL" id="MFC4231180.1"/>
    </source>
</evidence>
<gene>
    <name evidence="3" type="ORF">ACFOW1_04720</name>
</gene>